<sequence length="451" mass="52568">MFKEIDEYMDLLKVSELFGDYHIFKSPRIIVPSSTDLPMYVANTEELNIEELVHTIVGEFKFISHSGKGTTPNKALGSGLGEAVERTIPIIKRPRAEVYGAYRDLKSNALGPQQLPLFALEQYESIPFNQFTEQTYIGWVRMHDIINSEQILAPGQIMAFGYIPVATEKLIGYSSSDGLTVHTDIDKAIYKGAIEFIERDAVNLGWHSDIPPYKVELDLKEALDILGLDTKIPYNDIKLDVFLWRSDTDLYVVSTHVIDERRKFYTYFPGEGAGTTFVEALSKALAESCQAYFHSYAIHRYRRDFGEDADYYYVDENSSPEEADNLFRIVFYYGYPSNLQKLYREFFSRSPRYDLKNFERNEEITRFSHRYSILRTIAKEKRLSLLQLNQTPEELEHLNIVRVFIPELTQYNAPRYPYFGQFRYYLARRILKIDDITLNYKDLRKTPIPYP</sequence>
<comment type="caution">
    <text evidence="3">The sequence shown here is derived from an EMBL/GenBank/DDBJ whole genome shotgun (WGS) entry which is preliminary data.</text>
</comment>
<gene>
    <name evidence="2" type="ORF">ENT99_08055</name>
    <name evidence="3" type="ORF">ENU64_03345</name>
</gene>
<dbReference type="EMBL" id="DTAU01000150">
    <property type="protein sequence ID" value="HFQ79628.1"/>
    <property type="molecule type" value="Genomic_DNA"/>
</dbReference>
<dbReference type="AlphaFoldDB" id="A0A7J3MY14"/>
<dbReference type="PANTHER" id="PTHR37809:SF1">
    <property type="entry name" value="RIBOSOMAL PROTEIN S12 METHYLTHIOTRANSFERASE ACCESSORY FACTOR YCAO"/>
    <property type="match status" value="1"/>
</dbReference>
<feature type="domain" description="YcaO" evidence="1">
    <location>
        <begin position="67"/>
        <end position="451"/>
    </location>
</feature>
<proteinExistence type="predicted"/>
<dbReference type="InterPro" id="IPR003776">
    <property type="entry name" value="YcaO-like_dom"/>
</dbReference>
<evidence type="ECO:0000313" key="3">
    <source>
        <dbReference type="EMBL" id="HGT98445.1"/>
    </source>
</evidence>
<evidence type="ECO:0000313" key="2">
    <source>
        <dbReference type="EMBL" id="HFQ79628.1"/>
    </source>
</evidence>
<dbReference type="Gene3D" id="3.30.1330.230">
    <property type="match status" value="1"/>
</dbReference>
<dbReference type="Gene3D" id="3.30.40.250">
    <property type="match status" value="1"/>
</dbReference>
<reference evidence="3" key="1">
    <citation type="journal article" date="2020" name="mSystems">
        <title>Genome- and Community-Level Interaction Insights into Carbon Utilization and Element Cycling Functions of Hydrothermarchaeota in Hydrothermal Sediment.</title>
        <authorList>
            <person name="Zhou Z."/>
            <person name="Liu Y."/>
            <person name="Xu W."/>
            <person name="Pan J."/>
            <person name="Luo Z.H."/>
            <person name="Li M."/>
        </authorList>
    </citation>
    <scope>NUCLEOTIDE SEQUENCE [LARGE SCALE GENOMIC DNA]</scope>
    <source>
        <strain evidence="2">SpSt-629</strain>
        <strain evidence="3">SpSt-688</strain>
    </source>
</reference>
<name>A0A7J3MY14_9CREN</name>
<organism evidence="3">
    <name type="scientific">Ignisphaera aggregans</name>
    <dbReference type="NCBI Taxonomy" id="334771"/>
    <lineage>
        <taxon>Archaea</taxon>
        <taxon>Thermoproteota</taxon>
        <taxon>Thermoprotei</taxon>
        <taxon>Desulfurococcales</taxon>
        <taxon>Desulfurococcaceae</taxon>
        <taxon>Ignisphaera</taxon>
    </lineage>
</organism>
<dbReference type="EMBL" id="DTDH01000095">
    <property type="protein sequence ID" value="HGT98445.1"/>
    <property type="molecule type" value="Genomic_DNA"/>
</dbReference>
<dbReference type="Pfam" id="PF02624">
    <property type="entry name" value="YcaO"/>
    <property type="match status" value="1"/>
</dbReference>
<dbReference type="PROSITE" id="PS51664">
    <property type="entry name" value="YCAO"/>
    <property type="match status" value="1"/>
</dbReference>
<dbReference type="Gene3D" id="3.30.160.660">
    <property type="match status" value="1"/>
</dbReference>
<evidence type="ECO:0000259" key="1">
    <source>
        <dbReference type="PROSITE" id="PS51664"/>
    </source>
</evidence>
<accession>A0A7J3MY14</accession>
<protein>
    <recommendedName>
        <fullName evidence="1">YcaO domain-containing protein</fullName>
    </recommendedName>
</protein>
<dbReference type="PANTHER" id="PTHR37809">
    <property type="entry name" value="RIBOSOMAL PROTEIN S12 METHYLTHIOTRANSFERASE ACCESSORY FACTOR YCAO"/>
    <property type="match status" value="1"/>
</dbReference>